<proteinExistence type="predicted"/>
<organism evidence="2 3">
    <name type="scientific">Ruminococcus flavefaciens</name>
    <dbReference type="NCBI Taxonomy" id="1265"/>
    <lineage>
        <taxon>Bacteria</taxon>
        <taxon>Bacillati</taxon>
        <taxon>Bacillota</taxon>
        <taxon>Clostridia</taxon>
        <taxon>Eubacteriales</taxon>
        <taxon>Oscillospiraceae</taxon>
        <taxon>Ruminococcus</taxon>
    </lineage>
</organism>
<dbReference type="RefSeq" id="WP_074714382.1">
    <property type="nucleotide sequence ID" value="NZ_FNWV01000001.1"/>
</dbReference>
<name>A0A1H6I179_RUMFL</name>
<dbReference type="Proteomes" id="UP000183190">
    <property type="component" value="Unassembled WGS sequence"/>
</dbReference>
<evidence type="ECO:0000256" key="1">
    <source>
        <dbReference type="SAM" id="SignalP"/>
    </source>
</evidence>
<feature type="signal peptide" evidence="1">
    <location>
        <begin position="1"/>
        <end position="19"/>
    </location>
</feature>
<evidence type="ECO:0000313" key="2">
    <source>
        <dbReference type="EMBL" id="SEH42222.1"/>
    </source>
</evidence>
<reference evidence="2 3" key="1">
    <citation type="submission" date="2016-10" db="EMBL/GenBank/DDBJ databases">
        <authorList>
            <person name="de Groot N.N."/>
        </authorList>
    </citation>
    <scope>NUCLEOTIDE SEQUENCE [LARGE SCALE GENOMIC DNA]</scope>
    <source>
        <strain evidence="2 3">YAD2003</strain>
    </source>
</reference>
<sequence length="223" mass="24239">MKKVISSIAVCSLAVCALASCGSKKSEKAAESADITGKWSIDSLEDDTLQNGGIIFQDGKGSVYTDSSKILHFNDEGLELGNGESDSTVISKEYFKEEGKKLTVDLSGMELLVMTKLDDTEGYDGTYSLEGGLLYEELSAEMSDGAEKKPESVDISLKFDGESSEMLFNDLFNYEIKDGKLSFSGYSAIMGITSDDGPYDYKIDGDKLSITSQKKTETFTRVK</sequence>
<evidence type="ECO:0000313" key="3">
    <source>
        <dbReference type="Proteomes" id="UP000183190"/>
    </source>
</evidence>
<gene>
    <name evidence="2" type="ORF">SAMN02910265_00584</name>
</gene>
<dbReference type="EMBL" id="FNWV01000001">
    <property type="protein sequence ID" value="SEH42222.1"/>
    <property type="molecule type" value="Genomic_DNA"/>
</dbReference>
<accession>A0A1H6I179</accession>
<keyword evidence="1" id="KW-0732">Signal</keyword>
<dbReference type="AlphaFoldDB" id="A0A1H6I179"/>
<feature type="chain" id="PRO_5039663694" description="Lipocalin-like domain-containing protein" evidence="1">
    <location>
        <begin position="20"/>
        <end position="223"/>
    </location>
</feature>
<dbReference type="OrthoDB" id="1821858at2"/>
<evidence type="ECO:0008006" key="4">
    <source>
        <dbReference type="Google" id="ProtNLM"/>
    </source>
</evidence>
<protein>
    <recommendedName>
        <fullName evidence="4">Lipocalin-like domain-containing protein</fullName>
    </recommendedName>
</protein>
<dbReference type="PROSITE" id="PS51257">
    <property type="entry name" value="PROKAR_LIPOPROTEIN"/>
    <property type="match status" value="1"/>
</dbReference>